<evidence type="ECO:0000313" key="2">
    <source>
        <dbReference type="Proteomes" id="UP000247702"/>
    </source>
</evidence>
<keyword evidence="2" id="KW-1185">Reference proteome</keyword>
<sequence>MHITLKLKTTPRPSNLPAFTYVPFFSLPPSTHLVTSRDSGTDWIKNSMTQGLPWYNHLSGFMGHLMWYLDIKANTTLPDSHDLLLDRYVCSPATASTITLVPGATTTQKNRHWLVALDKNGAPLFGKQLSVQPKKDTCMIVHWTSDCLSFLGDVIRLRPCSGCNSTMEVISPYSWADLSITVVPYYWRLDILPDFSSSSLVVGCDSAVASPLGDLPLLPSPVSLPSGSHYRYYTDGSLINLDTSEVSMG</sequence>
<reference evidence="1 2" key="1">
    <citation type="submission" date="2017-11" db="EMBL/GenBank/DDBJ databases">
        <title>The genome of Rhizophagus clarus HR1 reveals common genetic basis of auxotrophy among arbuscular mycorrhizal fungi.</title>
        <authorList>
            <person name="Kobayashi Y."/>
        </authorList>
    </citation>
    <scope>NUCLEOTIDE SEQUENCE [LARGE SCALE GENOMIC DNA]</scope>
    <source>
        <strain evidence="1 2">HR1</strain>
    </source>
</reference>
<dbReference type="AlphaFoldDB" id="A0A2Z6R257"/>
<proteinExistence type="predicted"/>
<accession>A0A2Z6R257</accession>
<gene>
    <name evidence="1" type="ORF">RclHR1_27690004</name>
</gene>
<evidence type="ECO:0000313" key="1">
    <source>
        <dbReference type="EMBL" id="GBB96497.1"/>
    </source>
</evidence>
<dbReference type="Proteomes" id="UP000247702">
    <property type="component" value="Unassembled WGS sequence"/>
</dbReference>
<comment type="caution">
    <text evidence="1">The sequence shown here is derived from an EMBL/GenBank/DDBJ whole genome shotgun (WGS) entry which is preliminary data.</text>
</comment>
<protein>
    <submittedName>
        <fullName evidence="1">Uncharacterized protein</fullName>
    </submittedName>
</protein>
<dbReference type="EMBL" id="BEXD01001967">
    <property type="protein sequence ID" value="GBB96497.1"/>
    <property type="molecule type" value="Genomic_DNA"/>
</dbReference>
<name>A0A2Z6R257_9GLOM</name>
<organism evidence="1 2">
    <name type="scientific">Rhizophagus clarus</name>
    <dbReference type="NCBI Taxonomy" id="94130"/>
    <lineage>
        <taxon>Eukaryota</taxon>
        <taxon>Fungi</taxon>
        <taxon>Fungi incertae sedis</taxon>
        <taxon>Mucoromycota</taxon>
        <taxon>Glomeromycotina</taxon>
        <taxon>Glomeromycetes</taxon>
        <taxon>Glomerales</taxon>
        <taxon>Glomeraceae</taxon>
        <taxon>Rhizophagus</taxon>
    </lineage>
</organism>